<dbReference type="EMBL" id="LSDN01000011">
    <property type="protein sequence ID" value="KXB81311.1"/>
    <property type="molecule type" value="Genomic_DNA"/>
</dbReference>
<dbReference type="Proteomes" id="UP000070572">
    <property type="component" value="Unassembled WGS sequence"/>
</dbReference>
<protein>
    <submittedName>
        <fullName evidence="3">Uncharacterized protein</fullName>
    </submittedName>
</protein>
<comment type="caution">
    <text evidence="3">The sequence shown here is derived from an EMBL/GenBank/DDBJ whole genome shotgun (WGS) entry which is preliminary data.</text>
</comment>
<organism evidence="3 4">
    <name type="scientific">Varibaculum cambriense</name>
    <dbReference type="NCBI Taxonomy" id="184870"/>
    <lineage>
        <taxon>Bacteria</taxon>
        <taxon>Bacillati</taxon>
        <taxon>Actinomycetota</taxon>
        <taxon>Actinomycetes</taxon>
        <taxon>Actinomycetales</taxon>
        <taxon>Actinomycetaceae</taxon>
        <taxon>Varibaculum</taxon>
    </lineage>
</organism>
<accession>A0AB34X0B7</accession>
<keyword evidence="2" id="KW-0732">Signal</keyword>
<dbReference type="RefSeq" id="WP_060920222.1">
    <property type="nucleotide sequence ID" value="NZ_KQ960682.1"/>
</dbReference>
<gene>
    <name evidence="3" type="ORF">HMPREF1862_00583</name>
</gene>
<evidence type="ECO:0000313" key="3">
    <source>
        <dbReference type="EMBL" id="KXB81311.1"/>
    </source>
</evidence>
<evidence type="ECO:0000256" key="2">
    <source>
        <dbReference type="SAM" id="SignalP"/>
    </source>
</evidence>
<evidence type="ECO:0000313" key="4">
    <source>
        <dbReference type="Proteomes" id="UP000070572"/>
    </source>
</evidence>
<feature type="compositionally biased region" description="Basic residues" evidence="1">
    <location>
        <begin position="111"/>
        <end position="130"/>
    </location>
</feature>
<proteinExistence type="predicted"/>
<feature type="chain" id="PRO_5044326770" evidence="2">
    <location>
        <begin position="21"/>
        <end position="176"/>
    </location>
</feature>
<feature type="region of interest" description="Disordered" evidence="1">
    <location>
        <begin position="22"/>
        <end position="176"/>
    </location>
</feature>
<name>A0AB34X0B7_9ACTO</name>
<feature type="signal peptide" evidence="2">
    <location>
        <begin position="1"/>
        <end position="20"/>
    </location>
</feature>
<dbReference type="PROSITE" id="PS51257">
    <property type="entry name" value="PROKAR_LIPOPROTEIN"/>
    <property type="match status" value="1"/>
</dbReference>
<feature type="compositionally biased region" description="Basic and acidic residues" evidence="1">
    <location>
        <begin position="42"/>
        <end position="84"/>
    </location>
</feature>
<reference evidence="3 4" key="1">
    <citation type="submission" date="2016-01" db="EMBL/GenBank/DDBJ databases">
        <authorList>
            <person name="Mitreva M."/>
            <person name="Pepin K.H."/>
            <person name="Mihindukulasuriya K.A."/>
            <person name="Fulton R."/>
            <person name="Fronick C."/>
            <person name="O'Laughlin M."/>
            <person name="Miner T."/>
            <person name="Herter B."/>
            <person name="Rosa B.A."/>
            <person name="Cordes M."/>
            <person name="Tomlinson C."/>
            <person name="Wollam A."/>
            <person name="Palsikar V.B."/>
            <person name="Mardis E.R."/>
            <person name="Wilson R.K."/>
        </authorList>
    </citation>
    <scope>NUCLEOTIDE SEQUENCE [LARGE SCALE GENOMIC DNA]</scope>
    <source>
        <strain evidence="3 4">DNF00696</strain>
    </source>
</reference>
<sequence>MKTQKLLIVLASAGLALGMAGCSSTDKKAEDTPKPPSISQVEKQKAEKEAKAKAEAEAKAKAEQEAKAKAEAETKAKAEAEAAAKAKAQSPAPAPAKAQPKARNYQPKQRTYQRKAQPKRHYQAPRRSGTKAKSGNSGEWKVGESKDYGGARWTRTGETEVESHICGDTEGNTWPC</sequence>
<evidence type="ECO:0000256" key="1">
    <source>
        <dbReference type="SAM" id="MobiDB-lite"/>
    </source>
</evidence>
<feature type="compositionally biased region" description="Basic and acidic residues" evidence="1">
    <location>
        <begin position="141"/>
        <end position="167"/>
    </location>
</feature>
<dbReference type="AlphaFoldDB" id="A0AB34X0B7"/>
<feature type="compositionally biased region" description="Low complexity" evidence="1">
    <location>
        <begin position="85"/>
        <end position="102"/>
    </location>
</feature>